<dbReference type="Proteomes" id="UP000606490">
    <property type="component" value="Unassembled WGS sequence"/>
</dbReference>
<dbReference type="PIRSF" id="PIRSF017082">
    <property type="entry name" value="YflP"/>
    <property type="match status" value="1"/>
</dbReference>
<proteinExistence type="inferred from homology"/>
<comment type="similarity">
    <text evidence="1">Belongs to the UPF0065 (bug) family.</text>
</comment>
<comment type="caution">
    <text evidence="2">The sequence shown here is derived from an EMBL/GenBank/DDBJ whole genome shotgun (WGS) entry which is preliminary data.</text>
</comment>
<dbReference type="InterPro" id="IPR005064">
    <property type="entry name" value="BUG"/>
</dbReference>
<protein>
    <submittedName>
        <fullName evidence="2">Tripartite tricarboxylate transporter substrate binding protein</fullName>
    </submittedName>
</protein>
<accession>A0ABS1VB32</accession>
<dbReference type="PANTHER" id="PTHR42928">
    <property type="entry name" value="TRICARBOXYLATE-BINDING PROTEIN"/>
    <property type="match status" value="1"/>
</dbReference>
<dbReference type="CDD" id="cd07012">
    <property type="entry name" value="PBP2_Bug_TTT"/>
    <property type="match status" value="1"/>
</dbReference>
<dbReference type="RefSeq" id="WP_202827682.1">
    <property type="nucleotide sequence ID" value="NZ_JAEUXJ010000011.1"/>
</dbReference>
<dbReference type="EMBL" id="JAEUXJ010000011">
    <property type="protein sequence ID" value="MBL6457939.1"/>
    <property type="molecule type" value="Genomic_DNA"/>
</dbReference>
<name>A0ABS1VB32_9PROT</name>
<organism evidence="2 3">
    <name type="scientific">Belnapia mucosa</name>
    <dbReference type="NCBI Taxonomy" id="2804532"/>
    <lineage>
        <taxon>Bacteria</taxon>
        <taxon>Pseudomonadati</taxon>
        <taxon>Pseudomonadota</taxon>
        <taxon>Alphaproteobacteria</taxon>
        <taxon>Acetobacterales</taxon>
        <taxon>Roseomonadaceae</taxon>
        <taxon>Belnapia</taxon>
    </lineage>
</organism>
<reference evidence="2 3" key="1">
    <citation type="submission" date="2021-01" db="EMBL/GenBank/DDBJ databases">
        <title>Belnapia mucosa sp. nov. and Belnapia arida sp. nov., isolated from the Tabernas Desert (Almeria, Spain).</title>
        <authorList>
            <person name="Molina-Menor E."/>
            <person name="Vidal-Verdu A."/>
            <person name="Calonge A."/>
            <person name="Satari L."/>
            <person name="Pereto Magraner J."/>
            <person name="Porcar Miralles M."/>
        </authorList>
    </citation>
    <scope>NUCLEOTIDE SEQUENCE [LARGE SCALE GENOMIC DNA]</scope>
    <source>
        <strain evidence="2 3">T6</strain>
    </source>
</reference>
<dbReference type="Gene3D" id="3.40.190.150">
    <property type="entry name" value="Bordetella uptake gene, domain 1"/>
    <property type="match status" value="1"/>
</dbReference>
<gene>
    <name evidence="2" type="ORF">JMJ55_21625</name>
</gene>
<dbReference type="InterPro" id="IPR042100">
    <property type="entry name" value="Bug_dom1"/>
</dbReference>
<evidence type="ECO:0000256" key="1">
    <source>
        <dbReference type="ARBA" id="ARBA00006987"/>
    </source>
</evidence>
<dbReference type="Gene3D" id="3.40.190.10">
    <property type="entry name" value="Periplasmic binding protein-like II"/>
    <property type="match status" value="1"/>
</dbReference>
<sequence length="356" mass="37660">MLNFSIACSVRLRPGQPSEAALRRNLRRGLAAGAGEVPAFRMRILLLLALLLFAPLVAPPALAWPDRPIQLLVGFAPGGNIDIAARLTAPFLERALGTPVAVVNRPGAGGTIMLNEAAAARPDGHTLALASFPAFVTALHDSSPRYRLGSFDYAGMLTDEPYTLFVAATAPYHSLGELVAAARAAPERIAIAGAGAGGAPQLALMQLEDLAGIRFTWVPMQGAGQALALVQGGHVLGGVSTVSLTVKQHEAGEVRILGLMDGARWDRVPSIPTFREQGFDAVAGAARGIVLPAGTPPAILQWIEAAIAATAADPAFRAQAERDYVVLRYRDGAAMREFAAGEDRRYGELWRTRPWR</sequence>
<dbReference type="Pfam" id="PF03401">
    <property type="entry name" value="TctC"/>
    <property type="match status" value="1"/>
</dbReference>
<dbReference type="PANTHER" id="PTHR42928:SF5">
    <property type="entry name" value="BLR1237 PROTEIN"/>
    <property type="match status" value="1"/>
</dbReference>
<evidence type="ECO:0000313" key="3">
    <source>
        <dbReference type="Proteomes" id="UP000606490"/>
    </source>
</evidence>
<keyword evidence="3" id="KW-1185">Reference proteome</keyword>
<evidence type="ECO:0000313" key="2">
    <source>
        <dbReference type="EMBL" id="MBL6457939.1"/>
    </source>
</evidence>